<dbReference type="PANTHER" id="PTHR10174:SF222">
    <property type="entry name" value="GH10083P-RELATED"/>
    <property type="match status" value="1"/>
</dbReference>
<dbReference type="CDD" id="cd00170">
    <property type="entry name" value="SEC14"/>
    <property type="match status" value="1"/>
</dbReference>
<dbReference type="SUPFAM" id="SSF46938">
    <property type="entry name" value="CRAL/TRIO N-terminal domain"/>
    <property type="match status" value="1"/>
</dbReference>
<evidence type="ECO:0000313" key="3">
    <source>
        <dbReference type="Proteomes" id="UP001516400"/>
    </source>
</evidence>
<dbReference type="Gene3D" id="3.40.525.10">
    <property type="entry name" value="CRAL-TRIO lipid binding domain"/>
    <property type="match status" value="1"/>
</dbReference>
<dbReference type="InterPro" id="IPR036865">
    <property type="entry name" value="CRAL-TRIO_dom_sf"/>
</dbReference>
<dbReference type="SMART" id="SM00516">
    <property type="entry name" value="SEC14"/>
    <property type="match status" value="1"/>
</dbReference>
<accession>A0ABD2NJ07</accession>
<dbReference type="PANTHER" id="PTHR10174">
    <property type="entry name" value="ALPHA-TOCOPHEROL TRANSFER PROTEIN-RELATED"/>
    <property type="match status" value="1"/>
</dbReference>
<feature type="domain" description="CRAL-TRIO" evidence="1">
    <location>
        <begin position="113"/>
        <end position="249"/>
    </location>
</feature>
<dbReference type="Pfam" id="PF00650">
    <property type="entry name" value="CRAL_TRIO"/>
    <property type="match status" value="1"/>
</dbReference>
<dbReference type="Gene3D" id="1.20.5.1200">
    <property type="entry name" value="Alpha-tocopherol transfer"/>
    <property type="match status" value="1"/>
</dbReference>
<dbReference type="SUPFAM" id="SSF52087">
    <property type="entry name" value="CRAL/TRIO domain"/>
    <property type="match status" value="1"/>
</dbReference>
<reference evidence="2 3" key="1">
    <citation type="journal article" date="2021" name="BMC Biol.">
        <title>Horizontally acquired antibacterial genes associated with adaptive radiation of ladybird beetles.</title>
        <authorList>
            <person name="Li H.S."/>
            <person name="Tang X.F."/>
            <person name="Huang Y.H."/>
            <person name="Xu Z.Y."/>
            <person name="Chen M.L."/>
            <person name="Du X.Y."/>
            <person name="Qiu B.Y."/>
            <person name="Chen P.T."/>
            <person name="Zhang W."/>
            <person name="Slipinski A."/>
            <person name="Escalona H.E."/>
            <person name="Waterhouse R.M."/>
            <person name="Zwick A."/>
            <person name="Pang H."/>
        </authorList>
    </citation>
    <scope>NUCLEOTIDE SEQUENCE [LARGE SCALE GENOMIC DNA]</scope>
    <source>
        <strain evidence="2">SYSU2018</strain>
    </source>
</reference>
<proteinExistence type="predicted"/>
<dbReference type="AlphaFoldDB" id="A0ABD2NJ07"/>
<organism evidence="2 3">
    <name type="scientific">Cryptolaemus montrouzieri</name>
    <dbReference type="NCBI Taxonomy" id="559131"/>
    <lineage>
        <taxon>Eukaryota</taxon>
        <taxon>Metazoa</taxon>
        <taxon>Ecdysozoa</taxon>
        <taxon>Arthropoda</taxon>
        <taxon>Hexapoda</taxon>
        <taxon>Insecta</taxon>
        <taxon>Pterygota</taxon>
        <taxon>Neoptera</taxon>
        <taxon>Endopterygota</taxon>
        <taxon>Coleoptera</taxon>
        <taxon>Polyphaga</taxon>
        <taxon>Cucujiformia</taxon>
        <taxon>Coccinelloidea</taxon>
        <taxon>Coccinellidae</taxon>
        <taxon>Scymninae</taxon>
        <taxon>Scymnini</taxon>
        <taxon>Cryptolaemus</taxon>
    </lineage>
</organism>
<dbReference type="InterPro" id="IPR036273">
    <property type="entry name" value="CRAL/TRIO_N_dom_sf"/>
</dbReference>
<evidence type="ECO:0000259" key="1">
    <source>
        <dbReference type="PROSITE" id="PS50191"/>
    </source>
</evidence>
<dbReference type="Proteomes" id="UP001516400">
    <property type="component" value="Unassembled WGS sequence"/>
</dbReference>
<sequence length="285" mass="33212">MGENIADNRRRVFEASGVTVEIADEKVDVVEKWLRKQTHLPEIPSKHMIEIFLVLNKFNIEVTQRKLEMYYKIRTQIPDLYQNKHPASPHMQKIADVVYCIALPKLSPELYLINVFKLKDTNTKNFDAHDYAAYSLNSAELKLLDEKLAVGEVFIYDLEGVSFGHFFKTMTVLKKLSRVVEEVFSSRVKGIHYINCPRFIDALVSVVRAVMNPKVANRIHIHKSYDTLSEYIPKELLPRDYGGDEKSLDELNEMLKTEFLENKERFDKLDQMVMKDIKEVVKDNQ</sequence>
<dbReference type="InterPro" id="IPR001251">
    <property type="entry name" value="CRAL-TRIO_dom"/>
</dbReference>
<comment type="caution">
    <text evidence="2">The sequence shown here is derived from an EMBL/GenBank/DDBJ whole genome shotgun (WGS) entry which is preliminary data.</text>
</comment>
<keyword evidence="3" id="KW-1185">Reference proteome</keyword>
<dbReference type="PROSITE" id="PS50191">
    <property type="entry name" value="CRAL_TRIO"/>
    <property type="match status" value="1"/>
</dbReference>
<gene>
    <name evidence="2" type="ORF">HHI36_013718</name>
</gene>
<dbReference type="EMBL" id="JABFTP020000103">
    <property type="protein sequence ID" value="KAL3278390.1"/>
    <property type="molecule type" value="Genomic_DNA"/>
</dbReference>
<name>A0ABD2NJ07_9CUCU</name>
<dbReference type="PRINTS" id="PR00180">
    <property type="entry name" value="CRETINALDHBP"/>
</dbReference>
<protein>
    <recommendedName>
        <fullName evidence="1">CRAL-TRIO domain-containing protein</fullName>
    </recommendedName>
</protein>
<evidence type="ECO:0000313" key="2">
    <source>
        <dbReference type="EMBL" id="KAL3278390.1"/>
    </source>
</evidence>